<dbReference type="InterPro" id="IPR047187">
    <property type="entry name" value="SF1_C_Upf1"/>
</dbReference>
<dbReference type="InterPro" id="IPR041677">
    <property type="entry name" value="DNA2/NAM7_AAA_11"/>
</dbReference>
<feature type="domain" description="Helicase SEN1 beta-barrel" evidence="13">
    <location>
        <begin position="1153"/>
        <end position="1250"/>
    </location>
</feature>
<dbReference type="GO" id="GO:0016787">
    <property type="term" value="F:hydrolase activity"/>
    <property type="evidence" value="ECO:0007669"/>
    <property type="project" value="UniProtKB-KW"/>
</dbReference>
<keyword evidence="14" id="KW-0540">Nuclease</keyword>
<evidence type="ECO:0000256" key="7">
    <source>
        <dbReference type="ARBA" id="ARBA00023242"/>
    </source>
</evidence>
<evidence type="ECO:0000256" key="6">
    <source>
        <dbReference type="ARBA" id="ARBA00022840"/>
    </source>
</evidence>
<evidence type="ECO:0000259" key="11">
    <source>
        <dbReference type="Pfam" id="PF13086"/>
    </source>
</evidence>
<dbReference type="Pfam" id="PF13086">
    <property type="entry name" value="AAA_11"/>
    <property type="match status" value="1"/>
</dbReference>
<name>A0A6A6HKD2_VIRVR</name>
<dbReference type="GO" id="GO:0001147">
    <property type="term" value="F:transcription termination site sequence-specific DNA binding"/>
    <property type="evidence" value="ECO:0007669"/>
    <property type="project" value="TreeGrafter"/>
</dbReference>
<dbReference type="GO" id="GO:0005694">
    <property type="term" value="C:chromosome"/>
    <property type="evidence" value="ECO:0007669"/>
    <property type="project" value="UniProtKB-ARBA"/>
</dbReference>
<evidence type="ECO:0000313" key="14">
    <source>
        <dbReference type="EMBL" id="KAF2237930.1"/>
    </source>
</evidence>
<dbReference type="InterPro" id="IPR041679">
    <property type="entry name" value="DNA2/NAM7-like_C"/>
</dbReference>
<dbReference type="GO" id="GO:0004386">
    <property type="term" value="F:helicase activity"/>
    <property type="evidence" value="ECO:0007669"/>
    <property type="project" value="UniProtKB-KW"/>
</dbReference>
<evidence type="ECO:0000313" key="15">
    <source>
        <dbReference type="Proteomes" id="UP000800092"/>
    </source>
</evidence>
<dbReference type="Pfam" id="PF12726">
    <property type="entry name" value="SEN1_N"/>
    <property type="match status" value="1"/>
</dbReference>
<feature type="compositionally biased region" description="Basic and acidic residues" evidence="9">
    <location>
        <begin position="1904"/>
        <end position="1914"/>
    </location>
</feature>
<dbReference type="InterPro" id="IPR027417">
    <property type="entry name" value="P-loop_NTPase"/>
</dbReference>
<dbReference type="GO" id="GO:0016604">
    <property type="term" value="C:nuclear body"/>
    <property type="evidence" value="ECO:0007669"/>
    <property type="project" value="TreeGrafter"/>
</dbReference>
<dbReference type="GO" id="GO:0004519">
    <property type="term" value="F:endonuclease activity"/>
    <property type="evidence" value="ECO:0007669"/>
    <property type="project" value="UniProtKB-KW"/>
</dbReference>
<dbReference type="PANTHER" id="PTHR10887:SF495">
    <property type="entry name" value="HELICASE SENATAXIN ISOFORM X1-RELATED"/>
    <property type="match status" value="1"/>
</dbReference>
<dbReference type="OrthoDB" id="6513042at2759"/>
<keyword evidence="6" id="KW-0067">ATP-binding</keyword>
<evidence type="ECO:0000256" key="4">
    <source>
        <dbReference type="ARBA" id="ARBA00022801"/>
    </source>
</evidence>
<evidence type="ECO:0000256" key="3">
    <source>
        <dbReference type="ARBA" id="ARBA00022741"/>
    </source>
</evidence>
<feature type="compositionally biased region" description="Basic and acidic residues" evidence="9">
    <location>
        <begin position="1857"/>
        <end position="1872"/>
    </location>
</feature>
<evidence type="ECO:0000259" key="10">
    <source>
        <dbReference type="Pfam" id="PF12726"/>
    </source>
</evidence>
<dbReference type="CDD" id="cd18042">
    <property type="entry name" value="DEXXQc_SETX"/>
    <property type="match status" value="1"/>
</dbReference>
<proteinExistence type="inferred from homology"/>
<keyword evidence="3" id="KW-0547">Nucleotide-binding</keyword>
<dbReference type="FunFam" id="3.40.50.300:FF:001152">
    <property type="entry name" value="tRNA-splicing endonuclease, putative"/>
    <property type="match status" value="1"/>
</dbReference>
<dbReference type="Gene3D" id="3.40.50.300">
    <property type="entry name" value="P-loop containing nucleotide triphosphate hydrolases"/>
    <property type="match status" value="2"/>
</dbReference>
<dbReference type="PANTHER" id="PTHR10887">
    <property type="entry name" value="DNA2/NAM7 HELICASE FAMILY"/>
    <property type="match status" value="1"/>
</dbReference>
<dbReference type="SUPFAM" id="SSF52540">
    <property type="entry name" value="P-loop containing nucleoside triphosphate hydrolases"/>
    <property type="match status" value="1"/>
</dbReference>
<feature type="coiled-coil region" evidence="8">
    <location>
        <begin position="1444"/>
        <end position="1474"/>
    </location>
</feature>
<keyword evidence="4" id="KW-0378">Hydrolase</keyword>
<dbReference type="EMBL" id="ML991778">
    <property type="protein sequence ID" value="KAF2237930.1"/>
    <property type="molecule type" value="Genomic_DNA"/>
</dbReference>
<evidence type="ECO:0000256" key="1">
    <source>
        <dbReference type="ARBA" id="ARBA00004123"/>
    </source>
</evidence>
<evidence type="ECO:0000256" key="5">
    <source>
        <dbReference type="ARBA" id="ARBA00022806"/>
    </source>
</evidence>
<keyword evidence="14" id="KW-0255">Endonuclease</keyword>
<organism evidence="14 15">
    <name type="scientific">Viridothelium virens</name>
    <name type="common">Speckled blister lichen</name>
    <name type="synonym">Trypethelium virens</name>
    <dbReference type="NCBI Taxonomy" id="1048519"/>
    <lineage>
        <taxon>Eukaryota</taxon>
        <taxon>Fungi</taxon>
        <taxon>Dikarya</taxon>
        <taxon>Ascomycota</taxon>
        <taxon>Pezizomycotina</taxon>
        <taxon>Dothideomycetes</taxon>
        <taxon>Dothideomycetes incertae sedis</taxon>
        <taxon>Trypetheliales</taxon>
        <taxon>Trypetheliaceae</taxon>
        <taxon>Viridothelium</taxon>
    </lineage>
</organism>
<reference evidence="14" key="1">
    <citation type="journal article" date="2020" name="Stud. Mycol.">
        <title>101 Dothideomycetes genomes: a test case for predicting lifestyles and emergence of pathogens.</title>
        <authorList>
            <person name="Haridas S."/>
            <person name="Albert R."/>
            <person name="Binder M."/>
            <person name="Bloem J."/>
            <person name="Labutti K."/>
            <person name="Salamov A."/>
            <person name="Andreopoulos B."/>
            <person name="Baker S."/>
            <person name="Barry K."/>
            <person name="Bills G."/>
            <person name="Bluhm B."/>
            <person name="Cannon C."/>
            <person name="Castanera R."/>
            <person name="Culley D."/>
            <person name="Daum C."/>
            <person name="Ezra D."/>
            <person name="Gonzalez J."/>
            <person name="Henrissat B."/>
            <person name="Kuo A."/>
            <person name="Liang C."/>
            <person name="Lipzen A."/>
            <person name="Lutzoni F."/>
            <person name="Magnuson J."/>
            <person name="Mondo S."/>
            <person name="Nolan M."/>
            <person name="Ohm R."/>
            <person name="Pangilinan J."/>
            <person name="Park H.-J."/>
            <person name="Ramirez L."/>
            <person name="Alfaro M."/>
            <person name="Sun H."/>
            <person name="Tritt A."/>
            <person name="Yoshinaga Y."/>
            <person name="Zwiers L.-H."/>
            <person name="Turgeon B."/>
            <person name="Goodwin S."/>
            <person name="Spatafora J."/>
            <person name="Crous P."/>
            <person name="Grigoriev I."/>
        </authorList>
    </citation>
    <scope>NUCLEOTIDE SEQUENCE</scope>
    <source>
        <strain evidence="14">Tuck. ex Michener</strain>
    </source>
</reference>
<dbReference type="CDD" id="cd18808">
    <property type="entry name" value="SF1_C_Upf1"/>
    <property type="match status" value="1"/>
</dbReference>
<keyword evidence="15" id="KW-1185">Reference proteome</keyword>
<feature type="domain" description="Helicase Sen1 N-terminal" evidence="10">
    <location>
        <begin position="90"/>
        <end position="813"/>
    </location>
</feature>
<keyword evidence="8" id="KW-0175">Coiled coil</keyword>
<comment type="subcellular location">
    <subcellularLocation>
        <location evidence="1">Nucleus</location>
    </subcellularLocation>
</comment>
<sequence>MAEVAQALQQLQQLPDGLHLLCPRSSPEDTSCWFEEDLSKSPDESSETSGTSTRREERLQEVRKRKEILLQSLLIFAYNGSDALEFQKWLRKRLEEQLQCCDVCIREYHRARKELKAKLEEEYHEEQVTELCNFYDDMDIERIRNGLDHATKDLLDTEPAARSINSTDRKGTYAIFEALNCEVFLRNETLLKDVFDKPFQLVQTKRRLRLNGYALAMTLFLFGNNDDRATWAYMSWLKAKRNITGTEFDWNVREPLKEAMERIQTATMDTDFLYTFWHAAHVMVDKMDKEVMTHHLRSLEKNISNLALENIQCDSTAFSDVLSVIRRILEESPNDFWDAMGTLPPSSIVDQVFGNQTLDQVMLRVDPENREDMQLMEASLTWTEPFMASIKINNQYPACRALTSQLLDRFQNDRYAREARRITYQMGIQFIRDILKGLVEASETPGSVNSVTVHEILKLVEQYLPRILIDAGETLTNEENSENTENALAIIELTVKLDIQALEAEKETSAGKKSLQHEVPDSSAAMWNLISQANKNRNVHLASSILQGARGVVGLEKILVKDGESLSKDQARFNETLDRFSTHLAEILETISYSPSEDLEKLLSKQESATAVLAPLFSSEADVQYAAINLLKVATHQTGRMEAIGTLLESQYAKTLTALSLSIRRVARNRIFAPMSNFLKICKDAIEKMCDQNGLLRSRDLSVEERRGTETFWQSIWQALAVIFDATEAWSSTRSKQKESMMDFCRNTMEFAESTYDRYAIIAGAVSPPDARSTPEDRTNLRKRLLQHPKATTGMMVRWLRLRDDFLISKSVSLISNLLVRLKDVNIELSQDTLYFIEDTTNGKIRTNLTRNQQAELLRGLEYHVGHAVATAVDEPKTRVKEQTTLTSSGARVKAELGGKTQQLDFDKWRAVGKSQDGIKKEKEGSDELDKLLSDTSKTAQTLKARGGLGAQVGPVTKKAAQAQKTDPNEFMKKRQAEIEAKKKRDAMAIAAAKKSTGPGKVTPMPTADKGTGMMVSSEEESSEDEEATEMDRQLFGIDPKKKKTANLTAYEEEKRKALAKEKARGPVKKQRYQRSAKDLRARLAPDLSPLHKTILGWDYFHEGDFPPDSYREDYTMVSSKFKSPQEYKNTFQPLLTLEAWQGFVKAREEDNPRTFEVKIANRSSVDAFSEVSTVMTHAENKEISIAEGDIVLLSKSRRPTTSPNDPHCLGRVFRITRKKDSLEVLYRVIPGQSLVSSLVPNSSVYGAKILSMIPLEREYGALTGLEYYDLCMEIVNASPSPLLNYNEKQLETIIANYQVNKAQAKAVKSAIDNDAFTLIQGPPGSGKTKTIVGIVGALLTGSIREKAAAIPQPKQLNHNGFPVNNAASPPKKMLVCAPSNAAVDELVMRFKEGVKTLDGRFQKVSVVRLGRSDAMNANVIDVTLDELVNARLNAGSGDVGNSREETSKLMREHQQVSEQLREARTALDKAEGNGKKAPADVKEKFETLRRQKTMLSTKIDSARDNENMAHRAADINRKRAQQAVLDEAHVLCATLSGSGHDMFQNLNIEFETVVVDEAAQCVEMSALIPLKYGCAKCILVGDPKQLPPTVFSKEAARFQYEQSLFARMANNSPNDVHLLDVQYRMHPEISAFPSATFYDGRLLDGDNMAKLRRRPWHADALLGPYRFFDVQGQHQTSTKGHSLINIAEIEAAMQLYDRLTTGYRTKFELSGKVGIITPYKSQLRELRDRFTRRYGATVKDTVEFNTTDAFQGRESEVIIFSCVRASPAGGIGFLQDIRRMNVGLTRAKSSLWVLGNSSSLVRGEFWKKLVEDAKGRGRYTEGNLQAKLREGARAANESNVMYDTSVKKKAIGDGSAGHDSKSQAEVKREPTEDADMLDSSDEDEKELFGSSRSATPAPAATALKKERDIKDEASGGEDVVMKDAPVSDEDSGTRSSTPMSRSSTPSSMPGRHGIRKPTGAIPNKVMKKRPKANPLLPPKRTKN</sequence>
<dbReference type="InterPro" id="IPR045055">
    <property type="entry name" value="DNA2/NAM7-like"/>
</dbReference>
<evidence type="ECO:0000259" key="13">
    <source>
        <dbReference type="Pfam" id="PF23576"/>
    </source>
</evidence>
<evidence type="ECO:0000256" key="8">
    <source>
        <dbReference type="SAM" id="Coils"/>
    </source>
</evidence>
<evidence type="ECO:0000256" key="9">
    <source>
        <dbReference type="SAM" id="MobiDB-lite"/>
    </source>
</evidence>
<dbReference type="Pfam" id="PF13087">
    <property type="entry name" value="AAA_12"/>
    <property type="match status" value="1"/>
</dbReference>
<dbReference type="Proteomes" id="UP000800092">
    <property type="component" value="Unassembled WGS sequence"/>
</dbReference>
<feature type="compositionally biased region" description="Low complexity" evidence="9">
    <location>
        <begin position="1934"/>
        <end position="1952"/>
    </location>
</feature>
<feature type="region of interest" description="Disordered" evidence="9">
    <location>
        <begin position="33"/>
        <end position="58"/>
    </location>
</feature>
<keyword evidence="7" id="KW-0539">Nucleus</keyword>
<comment type="similarity">
    <text evidence="2">Belongs to the DNA2/NAM7 helicase family.</text>
</comment>
<evidence type="ECO:0000259" key="12">
    <source>
        <dbReference type="Pfam" id="PF13087"/>
    </source>
</evidence>
<evidence type="ECO:0000256" key="2">
    <source>
        <dbReference type="ARBA" id="ARBA00007913"/>
    </source>
</evidence>
<gene>
    <name evidence="14" type="ORF">EV356DRAFT_573921</name>
</gene>
<feature type="region of interest" description="Disordered" evidence="9">
    <location>
        <begin position="994"/>
        <end position="1014"/>
    </location>
</feature>
<accession>A0A6A6HKD2</accession>
<feature type="compositionally biased region" description="Acidic residues" evidence="9">
    <location>
        <begin position="1873"/>
        <end position="1886"/>
    </location>
</feature>
<keyword evidence="5" id="KW-0347">Helicase</keyword>
<dbReference type="FunFam" id="3.40.50.300:FF:000326">
    <property type="entry name" value="P-loop containing nucleoside triphosphate hydrolase"/>
    <property type="match status" value="1"/>
</dbReference>
<protein>
    <submittedName>
        <fullName evidence="14">tRNA-splicing endonuclease-like protein</fullName>
    </submittedName>
</protein>
<dbReference type="Pfam" id="PF23576">
    <property type="entry name" value="SEN1_barrel"/>
    <property type="match status" value="1"/>
</dbReference>
<feature type="domain" description="DNA2/NAM7 helicase helicase" evidence="11">
    <location>
        <begin position="1299"/>
        <end position="1594"/>
    </location>
</feature>
<feature type="domain" description="DNA2/NAM7 helicase-like C-terminal" evidence="12">
    <location>
        <begin position="1601"/>
        <end position="1798"/>
    </location>
</feature>
<dbReference type="GO" id="GO:0006369">
    <property type="term" value="P:termination of RNA polymerase II transcription"/>
    <property type="evidence" value="ECO:0007669"/>
    <property type="project" value="TreeGrafter"/>
</dbReference>
<dbReference type="InterPro" id="IPR056474">
    <property type="entry name" value="SEN1_barrel"/>
</dbReference>
<feature type="region of interest" description="Disordered" evidence="9">
    <location>
        <begin position="1850"/>
        <end position="1984"/>
    </location>
</feature>
<dbReference type="InterPro" id="IPR024481">
    <property type="entry name" value="Helicase_Sen1_N"/>
</dbReference>
<dbReference type="GO" id="GO:0005524">
    <property type="term" value="F:ATP binding"/>
    <property type="evidence" value="ECO:0007669"/>
    <property type="project" value="UniProtKB-KW"/>
</dbReference>